<dbReference type="EMBL" id="CP095328">
    <property type="protein sequence ID" value="XAG42714.1"/>
    <property type="molecule type" value="Genomic_DNA"/>
</dbReference>
<accession>A0AAU6TC05</accession>
<dbReference type="RefSeq" id="WP_354688967.1">
    <property type="nucleotide sequence ID" value="NZ_CP095328.1"/>
</dbReference>
<evidence type="ECO:0000313" key="1">
    <source>
        <dbReference type="EMBL" id="XAG42714.1"/>
    </source>
</evidence>
<reference evidence="1" key="1">
    <citation type="submission" date="2022-03" db="EMBL/GenBank/DDBJ databases">
        <title>Sea Food Isolates.</title>
        <authorList>
            <person name="Li C."/>
        </authorList>
    </citation>
    <scope>NUCLEOTIDE SEQUENCE</scope>
    <source>
        <strain evidence="1">19NY04SH05-1</strain>
    </source>
</reference>
<protein>
    <submittedName>
        <fullName evidence="1">Uncharacterized protein</fullName>
    </submittedName>
</protein>
<dbReference type="AlphaFoldDB" id="A0AAU6TC05"/>
<organism evidence="1">
    <name type="scientific">Aeromonas sp. 19NY04SH05-1</name>
    <dbReference type="NCBI Taxonomy" id="2920537"/>
    <lineage>
        <taxon>Bacteria</taxon>
        <taxon>Pseudomonadati</taxon>
        <taxon>Pseudomonadota</taxon>
        <taxon>Gammaproteobacteria</taxon>
        <taxon>Aeromonadales</taxon>
        <taxon>Aeromonadaceae</taxon>
        <taxon>Aeromonas</taxon>
    </lineage>
</organism>
<sequence length="128" mass="14334">MKEKLEVLEKFLLVITLVVGLAASGWKGAEYISAQSSIINAKAIQEKEIGTAQQLLTKTYSDLLAKLDLDIREIDKKLEDESYKGTLGWEKLFSIRQSKVTDRNQLLTLLGSQVTEMKAQATSEKTKE</sequence>
<name>A0AAU6TC05_9GAMM</name>
<proteinExistence type="predicted"/>
<gene>
    <name evidence="1" type="ORF">MRK42_06955</name>
</gene>